<dbReference type="InterPro" id="IPR037523">
    <property type="entry name" value="VOC_core"/>
</dbReference>
<dbReference type="InterPro" id="IPR004360">
    <property type="entry name" value="Glyas_Fos-R_dOase_dom"/>
</dbReference>
<evidence type="ECO:0000313" key="2">
    <source>
        <dbReference type="EMBL" id="EAR15092.1"/>
    </source>
</evidence>
<dbReference type="OrthoDB" id="9788468at2"/>
<keyword evidence="2" id="KW-0456">Lyase</keyword>
<dbReference type="EMBL" id="CP001712">
    <property type="protein sequence ID" value="EAR15092.1"/>
    <property type="molecule type" value="Genomic_DNA"/>
</dbReference>
<name>A4CN50_ROBBH</name>
<evidence type="ECO:0000259" key="1">
    <source>
        <dbReference type="PROSITE" id="PS51819"/>
    </source>
</evidence>
<dbReference type="AlphaFoldDB" id="A4CN50"/>
<sequence>MSTASSNPFEDSALTTILVVSDMAKSKKFYVDVLGARIFREYGGDSLVLEFLKSWILLVTPGGPTEDKPDIQFIPPEDKNTVSHSYTIRVKDCRKSYEILRDKGVDFITPPIDRGAETRCFFRDPDSHLFEISEYRASKLNV</sequence>
<organism evidence="2 3">
    <name type="scientific">Robiginitalea biformata (strain ATCC BAA-864 / DSM 15991 / KCTC 12146 / HTCC2501)</name>
    <dbReference type="NCBI Taxonomy" id="313596"/>
    <lineage>
        <taxon>Bacteria</taxon>
        <taxon>Pseudomonadati</taxon>
        <taxon>Bacteroidota</taxon>
        <taxon>Flavobacteriia</taxon>
        <taxon>Flavobacteriales</taxon>
        <taxon>Flavobacteriaceae</taxon>
        <taxon>Robiginitalea</taxon>
    </lineage>
</organism>
<proteinExistence type="predicted"/>
<keyword evidence="3" id="KW-1185">Reference proteome</keyword>
<dbReference type="STRING" id="313596.RB2501_12217"/>
<dbReference type="InterPro" id="IPR029068">
    <property type="entry name" value="Glyas_Bleomycin-R_OHBP_Dase"/>
</dbReference>
<dbReference type="KEGG" id="rbi:RB2501_12217"/>
<dbReference type="Gene3D" id="3.10.180.10">
    <property type="entry name" value="2,3-Dihydroxybiphenyl 1,2-Dioxygenase, domain 1"/>
    <property type="match status" value="1"/>
</dbReference>
<dbReference type="HOGENOM" id="CLU_134376_0_0_10"/>
<dbReference type="GO" id="GO:0016829">
    <property type="term" value="F:lyase activity"/>
    <property type="evidence" value="ECO:0007669"/>
    <property type="project" value="UniProtKB-KW"/>
</dbReference>
<reference evidence="2 3" key="1">
    <citation type="journal article" date="2009" name="J. Bacteriol.">
        <title>Complete genome sequence of Robiginitalea biformata HTCC2501.</title>
        <authorList>
            <person name="Oh H.M."/>
            <person name="Giovannoni S.J."/>
            <person name="Lee K."/>
            <person name="Ferriera S."/>
            <person name="Johnson J."/>
            <person name="Cho J.C."/>
        </authorList>
    </citation>
    <scope>NUCLEOTIDE SEQUENCE [LARGE SCALE GENOMIC DNA]</scope>
    <source>
        <strain evidence="3">ATCC BAA-864 / HTCC2501 / KCTC 12146</strain>
    </source>
</reference>
<gene>
    <name evidence="2" type="ordered locus">RB2501_12217</name>
</gene>
<dbReference type="RefSeq" id="WP_015754413.1">
    <property type="nucleotide sequence ID" value="NC_013222.1"/>
</dbReference>
<dbReference type="eggNOG" id="COG0346">
    <property type="taxonomic scope" value="Bacteria"/>
</dbReference>
<dbReference type="PROSITE" id="PS51819">
    <property type="entry name" value="VOC"/>
    <property type="match status" value="1"/>
</dbReference>
<dbReference type="SUPFAM" id="SSF54593">
    <property type="entry name" value="Glyoxalase/Bleomycin resistance protein/Dihydroxybiphenyl dioxygenase"/>
    <property type="match status" value="1"/>
</dbReference>
<dbReference type="Pfam" id="PF00903">
    <property type="entry name" value="Glyoxalase"/>
    <property type="match status" value="1"/>
</dbReference>
<accession>A4CN50</accession>
<dbReference type="Proteomes" id="UP000009049">
    <property type="component" value="Chromosome"/>
</dbReference>
<feature type="domain" description="VOC" evidence="1">
    <location>
        <begin position="12"/>
        <end position="135"/>
    </location>
</feature>
<evidence type="ECO:0000313" key="3">
    <source>
        <dbReference type="Proteomes" id="UP000009049"/>
    </source>
</evidence>
<protein>
    <submittedName>
        <fullName evidence="2">Putative lyase</fullName>
    </submittedName>
</protein>